<feature type="region of interest" description="Disordered" evidence="1">
    <location>
        <begin position="48"/>
        <end position="210"/>
    </location>
</feature>
<evidence type="ECO:0000256" key="1">
    <source>
        <dbReference type="SAM" id="MobiDB-lite"/>
    </source>
</evidence>
<name>A0A023EW82_AEDAL</name>
<dbReference type="PANTHER" id="PTHR21530:SF7">
    <property type="entry name" value="TRAB DOMAIN-CONTAINING PROTEIN"/>
    <property type="match status" value="1"/>
</dbReference>
<sequence>MSSPISSASEYNSALDDTINSSLSPEQLDFSLTESDIENVNISKEWNDLMNPNQRKNPDARESSRLLLDSLKNNNMNNAGPPQKSPSKSLNNETLDSTLSTVSLDMSGVGSANGSSTLSFVSSSDETGSGLLMSDEEVSITTTTNGGDPVTTGSSSSVTAPKPSPVSGATGGGGDDSLTAKDSKDTTHNVSLLPADDDQPTEPGHSQSQKDAIKIYSSLEEFDKNLPDTVTLLTTPHGSKVYLVGTAHFSESSQNDVSLVMRNVQPNVVMLELCPSRVHILKYDEEALLEEAKDINLAKIQSIVKTNGTINGLFYILLLNMSAKITKKLGMAPGGEFRRAVDEASRIPDCLIQLGDRQINITLQRALRGLSLWQTVKLIPKLLIMDDDITAEEVEQCKQKDLLEEIMLEMAGEFPAFGRVFVEERDLYLCHSLQLAALRQELPNGTVRPVNVVGVVGIGHAAGIVKHWGKVESSAIASILTIPPASFSHRAAKFVLKYGTLGLCAYGVFRFVRPRLSKWL</sequence>
<evidence type="ECO:0008006" key="3">
    <source>
        <dbReference type="Google" id="ProtNLM"/>
    </source>
</evidence>
<protein>
    <recommendedName>
        <fullName evidence="3">TraB</fullName>
    </recommendedName>
</protein>
<feature type="compositionally biased region" description="Polar residues" evidence="1">
    <location>
        <begin position="1"/>
        <end position="12"/>
    </location>
</feature>
<accession>A0A023EW82</accession>
<evidence type="ECO:0000313" key="2">
    <source>
        <dbReference type="EMBL" id="JAC12634.1"/>
    </source>
</evidence>
<feature type="region of interest" description="Disordered" evidence="1">
    <location>
        <begin position="1"/>
        <end position="21"/>
    </location>
</feature>
<organism evidence="2">
    <name type="scientific">Aedes albopictus</name>
    <name type="common">Asian tiger mosquito</name>
    <name type="synonym">Stegomyia albopicta</name>
    <dbReference type="NCBI Taxonomy" id="7160"/>
    <lineage>
        <taxon>Eukaryota</taxon>
        <taxon>Metazoa</taxon>
        <taxon>Ecdysozoa</taxon>
        <taxon>Arthropoda</taxon>
        <taxon>Hexapoda</taxon>
        <taxon>Insecta</taxon>
        <taxon>Pterygota</taxon>
        <taxon>Neoptera</taxon>
        <taxon>Endopterygota</taxon>
        <taxon>Diptera</taxon>
        <taxon>Nematocera</taxon>
        <taxon>Culicoidea</taxon>
        <taxon>Culicidae</taxon>
        <taxon>Culicinae</taxon>
        <taxon>Aedini</taxon>
        <taxon>Aedes</taxon>
        <taxon>Stegomyia</taxon>
    </lineage>
</organism>
<dbReference type="VEuPathDB" id="VectorBase:AALFPA_061698"/>
<reference evidence="2" key="1">
    <citation type="journal article" date="2014" name="PLoS Negl. Trop. Dis.">
        <title>Identification and characterization of seminal fluid proteins in the Asian tiger mosquito, Aedes albopictus.</title>
        <authorList>
            <person name="Boes K.E."/>
            <person name="Ribeiro J.M."/>
            <person name="Wong A."/>
            <person name="Harrington L.C."/>
            <person name="Wolfner M.F."/>
            <person name="Sirot L.K."/>
        </authorList>
    </citation>
    <scope>NUCLEOTIDE SEQUENCE</scope>
    <source>
        <tissue evidence="2">Reproductive organs</tissue>
    </source>
</reference>
<feature type="compositionally biased region" description="Basic and acidic residues" evidence="1">
    <location>
        <begin position="178"/>
        <end position="187"/>
    </location>
</feature>
<dbReference type="CDD" id="cd14726">
    <property type="entry name" value="TraB_PrgY-like"/>
    <property type="match status" value="1"/>
</dbReference>
<dbReference type="EMBL" id="GAPW01000964">
    <property type="protein sequence ID" value="JAC12634.1"/>
    <property type="molecule type" value="mRNA"/>
</dbReference>
<dbReference type="PANTHER" id="PTHR21530">
    <property type="entry name" value="PHEROMONE SHUTDOWN PROTEIN"/>
    <property type="match status" value="1"/>
</dbReference>
<dbReference type="InterPro" id="IPR046345">
    <property type="entry name" value="TraB_PrgY-like"/>
</dbReference>
<proteinExistence type="evidence at transcript level"/>
<dbReference type="AlphaFoldDB" id="A0A023EW82"/>
<feature type="compositionally biased region" description="Low complexity" evidence="1">
    <location>
        <begin position="141"/>
        <end position="153"/>
    </location>
</feature>
<feature type="compositionally biased region" description="Polar residues" evidence="1">
    <location>
        <begin position="71"/>
        <end position="127"/>
    </location>
</feature>
<dbReference type="InterPro" id="IPR002816">
    <property type="entry name" value="TraB/PrgY/GumN_fam"/>
</dbReference>
<dbReference type="Pfam" id="PF01963">
    <property type="entry name" value="TraB_PrgY_gumN"/>
    <property type="match status" value="1"/>
</dbReference>
<dbReference type="VEuPathDB" id="VectorBase:AALF000193"/>
<dbReference type="VEuPathDB" id="VectorBase:AALC636_016924"/>